<dbReference type="InterPro" id="IPR050638">
    <property type="entry name" value="AA-Vitamin_Transporters"/>
</dbReference>
<keyword evidence="5 7" id="KW-0472">Membrane</keyword>
<feature type="transmembrane region" description="Helical" evidence="7">
    <location>
        <begin position="151"/>
        <end position="168"/>
    </location>
</feature>
<sequence length="319" mass="33221">MSALPVGRPDPGRMLWITAAWGACFVAIRWGLRDAPVLWFAALRALVAGVALIVVARVQHRPQPSDWRAWRLITLLAITNASIAFAAMFAGVDGLATGAAAVLANAQPLLILLPAWWLYGERVSAQSGAALFVGFVGLLVVTVPGGGGSGASLSILAAVAITAGTLLSRRLAGIDVVQATGWHLLIGGVVLAAAAGAVEGVPRIDWTVRFVASLAFLALVGTALAYWAWFTETLRCPLGSLAAWTFLTPVFGVGFGVLLTNESPDPWVATGVVLVLASLWVSVQGTPGHRRAESPIGDLEQSGGDGSAERAPRSPRARR</sequence>
<evidence type="ECO:0000256" key="5">
    <source>
        <dbReference type="ARBA" id="ARBA00023136"/>
    </source>
</evidence>
<feature type="domain" description="EamA" evidence="8">
    <location>
        <begin position="149"/>
        <end position="282"/>
    </location>
</feature>
<feature type="transmembrane region" description="Helical" evidence="7">
    <location>
        <begin position="12"/>
        <end position="32"/>
    </location>
</feature>
<feature type="transmembrane region" description="Helical" evidence="7">
    <location>
        <begin position="70"/>
        <end position="92"/>
    </location>
</feature>
<feature type="domain" description="EamA" evidence="8">
    <location>
        <begin position="18"/>
        <end position="142"/>
    </location>
</feature>
<dbReference type="GO" id="GO:0016020">
    <property type="term" value="C:membrane"/>
    <property type="evidence" value="ECO:0007669"/>
    <property type="project" value="UniProtKB-SubCell"/>
</dbReference>
<keyword evidence="3 7" id="KW-0812">Transmembrane</keyword>
<feature type="transmembrane region" description="Helical" evidence="7">
    <location>
        <begin position="98"/>
        <end position="119"/>
    </location>
</feature>
<dbReference type="PANTHER" id="PTHR32322">
    <property type="entry name" value="INNER MEMBRANE TRANSPORTER"/>
    <property type="match status" value="1"/>
</dbReference>
<dbReference type="AlphaFoldDB" id="A0A5Q2RBH5"/>
<feature type="transmembrane region" description="Helical" evidence="7">
    <location>
        <begin position="241"/>
        <end position="260"/>
    </location>
</feature>
<dbReference type="InterPro" id="IPR000620">
    <property type="entry name" value="EamA_dom"/>
</dbReference>
<evidence type="ECO:0000256" key="4">
    <source>
        <dbReference type="ARBA" id="ARBA00022989"/>
    </source>
</evidence>
<feature type="region of interest" description="Disordered" evidence="6">
    <location>
        <begin position="287"/>
        <end position="319"/>
    </location>
</feature>
<protein>
    <submittedName>
        <fullName evidence="9">EamA family transporter</fullName>
    </submittedName>
</protein>
<evidence type="ECO:0000256" key="2">
    <source>
        <dbReference type="ARBA" id="ARBA00007362"/>
    </source>
</evidence>
<organism evidence="9 10">
    <name type="scientific">Actinomarinicola tropica</name>
    <dbReference type="NCBI Taxonomy" id="2789776"/>
    <lineage>
        <taxon>Bacteria</taxon>
        <taxon>Bacillati</taxon>
        <taxon>Actinomycetota</taxon>
        <taxon>Acidimicrobiia</taxon>
        <taxon>Acidimicrobiales</taxon>
        <taxon>Iamiaceae</taxon>
        <taxon>Actinomarinicola</taxon>
    </lineage>
</organism>
<feature type="transmembrane region" description="Helical" evidence="7">
    <location>
        <begin position="210"/>
        <end position="229"/>
    </location>
</feature>
<dbReference type="KEGG" id="atq:GH723_03155"/>
<evidence type="ECO:0000256" key="7">
    <source>
        <dbReference type="SAM" id="Phobius"/>
    </source>
</evidence>
<proteinExistence type="inferred from homology"/>
<feature type="transmembrane region" description="Helical" evidence="7">
    <location>
        <begin position="38"/>
        <end position="58"/>
    </location>
</feature>
<comment type="subcellular location">
    <subcellularLocation>
        <location evidence="1">Membrane</location>
        <topology evidence="1">Multi-pass membrane protein</topology>
    </subcellularLocation>
</comment>
<dbReference type="EMBL" id="CP045851">
    <property type="protein sequence ID" value="QGG94178.1"/>
    <property type="molecule type" value="Genomic_DNA"/>
</dbReference>
<keyword evidence="4 7" id="KW-1133">Transmembrane helix</keyword>
<dbReference type="PANTHER" id="PTHR32322:SF2">
    <property type="entry name" value="EAMA DOMAIN-CONTAINING PROTEIN"/>
    <property type="match status" value="1"/>
</dbReference>
<reference evidence="9 10" key="1">
    <citation type="submission" date="2019-11" db="EMBL/GenBank/DDBJ databases">
        <authorList>
            <person name="He Y."/>
        </authorList>
    </citation>
    <scope>NUCLEOTIDE SEQUENCE [LARGE SCALE GENOMIC DNA]</scope>
    <source>
        <strain evidence="9 10">SCSIO 58843</strain>
    </source>
</reference>
<keyword evidence="10" id="KW-1185">Reference proteome</keyword>
<evidence type="ECO:0000313" key="9">
    <source>
        <dbReference type="EMBL" id="QGG94178.1"/>
    </source>
</evidence>
<evidence type="ECO:0000256" key="1">
    <source>
        <dbReference type="ARBA" id="ARBA00004141"/>
    </source>
</evidence>
<comment type="similarity">
    <text evidence="2">Belongs to the EamA transporter family.</text>
</comment>
<dbReference type="Pfam" id="PF00892">
    <property type="entry name" value="EamA"/>
    <property type="match status" value="2"/>
</dbReference>
<dbReference type="SUPFAM" id="SSF103481">
    <property type="entry name" value="Multidrug resistance efflux transporter EmrE"/>
    <property type="match status" value="2"/>
</dbReference>
<evidence type="ECO:0000256" key="6">
    <source>
        <dbReference type="SAM" id="MobiDB-lite"/>
    </source>
</evidence>
<evidence type="ECO:0000259" key="8">
    <source>
        <dbReference type="Pfam" id="PF00892"/>
    </source>
</evidence>
<gene>
    <name evidence="9" type="ORF">GH723_03155</name>
</gene>
<feature type="transmembrane region" description="Helical" evidence="7">
    <location>
        <begin position="180"/>
        <end position="198"/>
    </location>
</feature>
<accession>A0A5Q2RBH5</accession>
<evidence type="ECO:0000313" key="10">
    <source>
        <dbReference type="Proteomes" id="UP000334019"/>
    </source>
</evidence>
<dbReference type="InterPro" id="IPR037185">
    <property type="entry name" value="EmrE-like"/>
</dbReference>
<evidence type="ECO:0000256" key="3">
    <source>
        <dbReference type="ARBA" id="ARBA00022692"/>
    </source>
</evidence>
<name>A0A5Q2RBH5_9ACTN</name>
<dbReference type="Proteomes" id="UP000334019">
    <property type="component" value="Chromosome"/>
</dbReference>
<feature type="transmembrane region" description="Helical" evidence="7">
    <location>
        <begin position="266"/>
        <end position="283"/>
    </location>
</feature>